<evidence type="ECO:0000259" key="4">
    <source>
        <dbReference type="Pfam" id="PF08797"/>
    </source>
</evidence>
<keyword evidence="1" id="KW-0479">Metal-binding</keyword>
<dbReference type="Pfam" id="PF08797">
    <property type="entry name" value="HIRAN"/>
    <property type="match status" value="1"/>
</dbReference>
<evidence type="ECO:0000256" key="2">
    <source>
        <dbReference type="ARBA" id="ARBA00022801"/>
    </source>
</evidence>
<accession>A0ABT6YHJ2</accession>
<keyword evidence="2" id="KW-0378">Hydrolase</keyword>
<keyword evidence="3" id="KW-0472">Membrane</keyword>
<dbReference type="Proteomes" id="UP001236569">
    <property type="component" value="Unassembled WGS sequence"/>
</dbReference>
<feature type="domain" description="HIRAN" evidence="4">
    <location>
        <begin position="198"/>
        <end position="291"/>
    </location>
</feature>
<keyword evidence="3" id="KW-1133">Transmembrane helix</keyword>
<dbReference type="Gene3D" id="3.30.70.2330">
    <property type="match status" value="1"/>
</dbReference>
<protein>
    <recommendedName>
        <fullName evidence="4">HIRAN domain-containing protein</fullName>
    </recommendedName>
</protein>
<organism evidence="5 6">
    <name type="scientific">Flectobacillus longus</name>
    <dbReference type="NCBI Taxonomy" id="2984207"/>
    <lineage>
        <taxon>Bacteria</taxon>
        <taxon>Pseudomonadati</taxon>
        <taxon>Bacteroidota</taxon>
        <taxon>Cytophagia</taxon>
        <taxon>Cytophagales</taxon>
        <taxon>Flectobacillaceae</taxon>
        <taxon>Flectobacillus</taxon>
    </lineage>
</organism>
<name>A0ABT6YHJ2_9BACT</name>
<keyword evidence="6" id="KW-1185">Reference proteome</keyword>
<evidence type="ECO:0000256" key="1">
    <source>
        <dbReference type="ARBA" id="ARBA00022723"/>
    </source>
</evidence>
<keyword evidence="3" id="KW-0812">Transmembrane</keyword>
<comment type="caution">
    <text evidence="5">The sequence shown here is derived from an EMBL/GenBank/DDBJ whole genome shotgun (WGS) entry which is preliminary data.</text>
</comment>
<dbReference type="EMBL" id="JASHID010000001">
    <property type="protein sequence ID" value="MDI9863061.1"/>
    <property type="molecule type" value="Genomic_DNA"/>
</dbReference>
<proteinExistence type="predicted"/>
<dbReference type="InterPro" id="IPR014905">
    <property type="entry name" value="HIRAN"/>
</dbReference>
<gene>
    <name evidence="5" type="ORF">QM480_01890</name>
</gene>
<reference evidence="5 6" key="1">
    <citation type="submission" date="2023-05" db="EMBL/GenBank/DDBJ databases">
        <title>Novel species of genus Flectobacillus isolated from stream in China.</title>
        <authorList>
            <person name="Lu H."/>
        </authorList>
    </citation>
    <scope>NUCLEOTIDE SEQUENCE [LARGE SCALE GENOMIC DNA]</scope>
    <source>
        <strain evidence="5 6">DC10W</strain>
    </source>
</reference>
<dbReference type="RefSeq" id="WP_283368399.1">
    <property type="nucleotide sequence ID" value="NZ_JASHID010000001.1"/>
</dbReference>
<feature type="transmembrane region" description="Helical" evidence="3">
    <location>
        <begin position="21"/>
        <end position="51"/>
    </location>
</feature>
<sequence>MKKESRDSPKKNRKLTPKENVFYFSFLIITVASIYLIGFWIGIVIGIILFFTAGYISNKELAREEKAKVSNNTLQNTAAEIYINDDKEFKYPHLKKLELAIQEASRTKKSADFSDLIQDYTKEEWEYLSNKYPRLSIPVTNPLHKFHAKYSTLYASLKDKIQENKRVCLDEYEEKNLRAFCELDGLTLSNVIRPVTIDTLIAGLPYHDYKLKKVKEILDQSPYQKLQFEVEPTNPYDSKAVKIKLNEFFLGYVPQIYSSVVFDAISNNEDVSVTLFQYEKSKKIENRITVSIEIFYK</sequence>
<evidence type="ECO:0000313" key="6">
    <source>
        <dbReference type="Proteomes" id="UP001236569"/>
    </source>
</evidence>
<evidence type="ECO:0000313" key="5">
    <source>
        <dbReference type="EMBL" id="MDI9863061.1"/>
    </source>
</evidence>
<evidence type="ECO:0000256" key="3">
    <source>
        <dbReference type="SAM" id="Phobius"/>
    </source>
</evidence>